<evidence type="ECO:0000313" key="2">
    <source>
        <dbReference type="EMBL" id="OPE55812.1"/>
    </source>
</evidence>
<accession>A0A1Q4H6Q4</accession>
<dbReference type="Proteomes" id="UP000220340">
    <property type="component" value="Unassembled WGS sequence"/>
</dbReference>
<evidence type="ECO:0000313" key="4">
    <source>
        <dbReference type="Proteomes" id="UP000191039"/>
    </source>
</evidence>
<dbReference type="AlphaFoldDB" id="A0A1Q4H6Q4"/>
<comment type="caution">
    <text evidence="3">The sequence shown here is derived from an EMBL/GenBank/DDBJ whole genome shotgun (WGS) entry which is preliminary data.</text>
</comment>
<dbReference type="STRING" id="1801.BRW64_22960"/>
<evidence type="ECO:0000313" key="5">
    <source>
        <dbReference type="Proteomes" id="UP000220340"/>
    </source>
</evidence>
<reference evidence="2 4" key="1">
    <citation type="submission" date="2016-09" db="EMBL/GenBank/DDBJ databases">
        <title>genome sequences of unsequenced Mycobacteria.</title>
        <authorList>
            <person name="Greninger A.L."/>
            <person name="Jerome K.R."/>
            <person name="Mcnair B."/>
            <person name="Wallis C."/>
            <person name="Fang F."/>
        </authorList>
    </citation>
    <scope>NUCLEOTIDE SEQUENCE [LARGE SCALE GENOMIC DNA]</scope>
    <source>
        <strain evidence="2 4">BM1</strain>
    </source>
</reference>
<reference evidence="3 5" key="2">
    <citation type="submission" date="2017-10" db="EMBL/GenBank/DDBJ databases">
        <title>The new phylogeny of genus Mycobacterium.</title>
        <authorList>
            <person name="Tortoli E."/>
            <person name="Trovato A."/>
            <person name="Cirillo D.M."/>
        </authorList>
    </citation>
    <scope>NUCLEOTIDE SEQUENCE [LARGE SCALE GENOMIC DNA]</scope>
    <source>
        <strain evidence="3 5">IP141170001</strain>
    </source>
</reference>
<evidence type="ECO:0000259" key="1">
    <source>
        <dbReference type="Pfam" id="PF06974"/>
    </source>
</evidence>
<dbReference type="EMBL" id="PDCR01000007">
    <property type="protein sequence ID" value="PEG55287.1"/>
    <property type="molecule type" value="Genomic_DNA"/>
</dbReference>
<dbReference type="Proteomes" id="UP000191039">
    <property type="component" value="Unassembled WGS sequence"/>
</dbReference>
<feature type="domain" description="O-acyltransferase WSD1 C-terminal" evidence="1">
    <location>
        <begin position="299"/>
        <end position="421"/>
    </location>
</feature>
<dbReference type="Pfam" id="PF06974">
    <property type="entry name" value="WS_DGAT_C"/>
    <property type="match status" value="1"/>
</dbReference>
<dbReference type="OrthoDB" id="4370976at2"/>
<name>A0A1Q4H6Q4_9MYCO</name>
<protein>
    <submittedName>
        <fullName evidence="3">DUF1298 domain-containing protein</fullName>
    </submittedName>
</protein>
<dbReference type="EMBL" id="MIJD01000017">
    <property type="protein sequence ID" value="OPE55812.1"/>
    <property type="molecule type" value="Genomic_DNA"/>
</dbReference>
<dbReference type="RefSeq" id="WP_073858771.1">
    <property type="nucleotide sequence ID" value="NZ_BAAATC010000006.1"/>
</dbReference>
<gene>
    <name evidence="2" type="ORF">BV510_03150</name>
    <name evidence="3" type="ORF">CRI78_06865</name>
</gene>
<proteinExistence type="predicted"/>
<organism evidence="3 5">
    <name type="scientific">Mycolicibacterium diernhoferi</name>
    <dbReference type="NCBI Taxonomy" id="1801"/>
    <lineage>
        <taxon>Bacteria</taxon>
        <taxon>Bacillati</taxon>
        <taxon>Actinomycetota</taxon>
        <taxon>Actinomycetes</taxon>
        <taxon>Mycobacteriales</taxon>
        <taxon>Mycobacteriaceae</taxon>
        <taxon>Mycolicibacterium</taxon>
    </lineage>
</organism>
<dbReference type="InterPro" id="IPR009721">
    <property type="entry name" value="O-acyltransferase_WSD1_C"/>
</dbReference>
<sequence>MAANRLTAVDAQMFWMSSRMPNDTFLLYGFEGVPTDLDAALAELAAAAGRSPDLTRRVSDDEPWHYPRWVPHQVDAAQFRVHHLADSSWAGCLAAVVALVDDQLDAAVTPWRLHVFPGVHGVPQIGGPATVAVLQITHVLGGGGRTCGPAAVMFGRDAEVPAVTPVHGNPLTLPWRSLQAARTHQHLMRDTLTGSVPPAAAQCAPLRTNDPPAGLRSMRTVVRDRAQLAGATVTVAALAAISEALAGQLRDLGTDPAMLGALGAEVTMAKAGPRRSYNHFGTVGIGLRPELPREDRRAAIAAELAARKKRAAHPAMRASERAFDATPARLLRWGISHFNPDARSATVTGNTVVSSVNCGAADFSFAGAPVRLAAAFPGLSPMIGITHCVTGVGDTITLSVFAAESAIGDIDAYVRRLEAALS</sequence>
<keyword evidence="5" id="KW-1185">Reference proteome</keyword>
<evidence type="ECO:0000313" key="3">
    <source>
        <dbReference type="EMBL" id="PEG55287.1"/>
    </source>
</evidence>